<dbReference type="AlphaFoldDB" id="A0A919T7V8"/>
<dbReference type="GO" id="GO:0004419">
    <property type="term" value="F:hydroxymethylglutaryl-CoA lyase activity"/>
    <property type="evidence" value="ECO:0007669"/>
    <property type="project" value="TreeGrafter"/>
</dbReference>
<keyword evidence="6" id="KW-1185">Reference proteome</keyword>
<evidence type="ECO:0000256" key="1">
    <source>
        <dbReference type="ARBA" id="ARBA00009405"/>
    </source>
</evidence>
<gene>
    <name evidence="5" type="ORF">Ato02nite_024230</name>
</gene>
<dbReference type="GO" id="GO:0046872">
    <property type="term" value="F:metal ion binding"/>
    <property type="evidence" value="ECO:0007669"/>
    <property type="project" value="UniProtKB-KW"/>
</dbReference>
<dbReference type="GO" id="GO:0046951">
    <property type="term" value="P:ketone body biosynthetic process"/>
    <property type="evidence" value="ECO:0007669"/>
    <property type="project" value="TreeGrafter"/>
</dbReference>
<dbReference type="InterPro" id="IPR043594">
    <property type="entry name" value="HMGL"/>
</dbReference>
<protein>
    <submittedName>
        <fullName evidence="5">Hydroxymethylglutaryl-CoA lyase</fullName>
    </submittedName>
</protein>
<dbReference type="NCBIfam" id="NF004283">
    <property type="entry name" value="PRK05692.1"/>
    <property type="match status" value="1"/>
</dbReference>
<name>A0A919T7V8_9ACTN</name>
<keyword evidence="3 5" id="KW-0456">Lyase</keyword>
<dbReference type="InterPro" id="IPR013785">
    <property type="entry name" value="Aldolase_TIM"/>
</dbReference>
<reference evidence="5 6" key="1">
    <citation type="submission" date="2021-03" db="EMBL/GenBank/DDBJ databases">
        <title>Whole genome shotgun sequence of Actinoplanes toevensis NBRC 105298.</title>
        <authorList>
            <person name="Komaki H."/>
            <person name="Tamura T."/>
        </authorList>
    </citation>
    <scope>NUCLEOTIDE SEQUENCE [LARGE SCALE GENOMIC DNA]</scope>
    <source>
        <strain evidence="5 6">NBRC 105298</strain>
    </source>
</reference>
<dbReference type="EMBL" id="BOQN01000033">
    <property type="protein sequence ID" value="GIM90630.1"/>
    <property type="molecule type" value="Genomic_DNA"/>
</dbReference>
<dbReference type="SUPFAM" id="SSF51569">
    <property type="entry name" value="Aldolase"/>
    <property type="match status" value="1"/>
</dbReference>
<evidence type="ECO:0000256" key="2">
    <source>
        <dbReference type="ARBA" id="ARBA00022723"/>
    </source>
</evidence>
<feature type="domain" description="Pyruvate carboxyltransferase" evidence="4">
    <location>
        <begin position="22"/>
        <end position="291"/>
    </location>
</feature>
<comment type="similarity">
    <text evidence="1">Belongs to the HMG-CoA lyase family.</text>
</comment>
<dbReference type="CDD" id="cd07938">
    <property type="entry name" value="DRE_TIM_HMGL"/>
    <property type="match status" value="1"/>
</dbReference>
<dbReference type="PROSITE" id="PS50991">
    <property type="entry name" value="PYR_CT"/>
    <property type="match status" value="1"/>
</dbReference>
<keyword evidence="2" id="KW-0479">Metal-binding</keyword>
<dbReference type="PANTHER" id="PTHR42738">
    <property type="entry name" value="HYDROXYMETHYLGLUTARYL-COA LYASE"/>
    <property type="match status" value="1"/>
</dbReference>
<evidence type="ECO:0000313" key="5">
    <source>
        <dbReference type="EMBL" id="GIM90630.1"/>
    </source>
</evidence>
<comment type="caution">
    <text evidence="5">The sequence shown here is derived from an EMBL/GenBank/DDBJ whole genome shotgun (WGS) entry which is preliminary data.</text>
</comment>
<accession>A0A919T7V8</accession>
<dbReference type="GO" id="GO:0006552">
    <property type="term" value="P:L-leucine catabolic process"/>
    <property type="evidence" value="ECO:0007669"/>
    <property type="project" value="TreeGrafter"/>
</dbReference>
<organism evidence="5 6">
    <name type="scientific">Paractinoplanes toevensis</name>
    <dbReference type="NCBI Taxonomy" id="571911"/>
    <lineage>
        <taxon>Bacteria</taxon>
        <taxon>Bacillati</taxon>
        <taxon>Actinomycetota</taxon>
        <taxon>Actinomycetes</taxon>
        <taxon>Micromonosporales</taxon>
        <taxon>Micromonosporaceae</taxon>
        <taxon>Paractinoplanes</taxon>
    </lineage>
</organism>
<proteinExistence type="inferred from homology"/>
<sequence length="321" mass="33510">MRGRKFSRSTTRRPGGERVDRVEIVEVGPRDGLQNEKRVLPTATKIEYVERALAAGLRRLEVAAFARPDRVPQMADAEDVLRGVPRPEGVRYVALVLNGRGLDRILALDPIARPHEINYVVVATDEFARRNQGMDTMASLDGFRSVAERARGAGLGVTLTVAAAFGCPFTGEVKTDRVRAVIAGAGPLDELCLADTIGVGVPAQVIDLAAAAREAAPGVPLRAHFHNTRNTGYANAITAAGLGFAALDASLGGIGGCPFAPAATGNIATEDLAYLLNRSGLETGVAVPRAAGTGTWIGAELGLPQVPAQLGRAGDFPPPAA</sequence>
<evidence type="ECO:0000313" key="6">
    <source>
        <dbReference type="Proteomes" id="UP000677082"/>
    </source>
</evidence>
<dbReference type="Gene3D" id="3.20.20.70">
    <property type="entry name" value="Aldolase class I"/>
    <property type="match status" value="1"/>
</dbReference>
<evidence type="ECO:0000256" key="3">
    <source>
        <dbReference type="ARBA" id="ARBA00023239"/>
    </source>
</evidence>
<dbReference type="PANTHER" id="PTHR42738:SF7">
    <property type="entry name" value="HYDROXYMETHYLGLUTARYL-COA LYASE"/>
    <property type="match status" value="1"/>
</dbReference>
<dbReference type="InterPro" id="IPR000891">
    <property type="entry name" value="PYR_CT"/>
</dbReference>
<dbReference type="Proteomes" id="UP000677082">
    <property type="component" value="Unassembled WGS sequence"/>
</dbReference>
<dbReference type="Pfam" id="PF00682">
    <property type="entry name" value="HMGL-like"/>
    <property type="match status" value="1"/>
</dbReference>
<evidence type="ECO:0000259" key="4">
    <source>
        <dbReference type="PROSITE" id="PS50991"/>
    </source>
</evidence>